<feature type="domain" description="PilZ" evidence="1">
    <location>
        <begin position="97"/>
        <end position="205"/>
    </location>
</feature>
<dbReference type="RefSeq" id="WP_209465835.1">
    <property type="nucleotide sequence ID" value="NZ_JAGGLG010000006.1"/>
</dbReference>
<keyword evidence="4" id="KW-1185">Reference proteome</keyword>
<feature type="domain" description="Type III secretion system flagellar brake protein YcgR PilZN" evidence="2">
    <location>
        <begin position="6"/>
        <end position="88"/>
    </location>
</feature>
<organism evidence="3 4">
    <name type="scientific">Symbiobacterium terraclitae</name>
    <dbReference type="NCBI Taxonomy" id="557451"/>
    <lineage>
        <taxon>Bacteria</taxon>
        <taxon>Bacillati</taxon>
        <taxon>Bacillota</taxon>
        <taxon>Clostridia</taxon>
        <taxon>Eubacteriales</taxon>
        <taxon>Symbiobacteriaceae</taxon>
        <taxon>Symbiobacterium</taxon>
    </lineage>
</organism>
<dbReference type="Pfam" id="PF12945">
    <property type="entry name" value="PilZNR"/>
    <property type="match status" value="1"/>
</dbReference>
<keyword evidence="3" id="KW-0969">Cilium</keyword>
<evidence type="ECO:0000313" key="4">
    <source>
        <dbReference type="Proteomes" id="UP001519289"/>
    </source>
</evidence>
<proteinExistence type="predicted"/>
<accession>A0ABS4JQ90</accession>
<name>A0ABS4JQ90_9FIRM</name>
<sequence length="216" mass="24122">MRLPTINQRVTIFIPQGPWKGRYSTYMEAVDASTIRVAHPMFGSALVPLMPGDEVVVEYLEGGDRIGFEATVVQRANDATPGLILTRPEPSAIRSLQLRDFVRLDVSLPIEYVLSGTHREEGGKVQLKPGRLIDLSGGGAQIVTEEEFPVGTRLDLVIHLPKQLIPAEAEVVRRATDSEGPVRLGVRFSAIEERDREQIVKYIFAEQRRRRKKGLV</sequence>
<protein>
    <submittedName>
        <fullName evidence="3">C-di-GMP-binding flagellar brake protein YcgR</fullName>
    </submittedName>
</protein>
<dbReference type="Gene3D" id="2.40.10.220">
    <property type="entry name" value="predicted glycosyltransferase like domains"/>
    <property type="match status" value="1"/>
</dbReference>
<dbReference type="EMBL" id="JAGGLG010000006">
    <property type="protein sequence ID" value="MBP2017702.1"/>
    <property type="molecule type" value="Genomic_DNA"/>
</dbReference>
<keyword evidence="3" id="KW-0966">Cell projection</keyword>
<dbReference type="SUPFAM" id="SSF141371">
    <property type="entry name" value="PilZ domain-like"/>
    <property type="match status" value="1"/>
</dbReference>
<evidence type="ECO:0000259" key="2">
    <source>
        <dbReference type="Pfam" id="PF12945"/>
    </source>
</evidence>
<reference evidence="3 4" key="1">
    <citation type="submission" date="2021-03" db="EMBL/GenBank/DDBJ databases">
        <title>Genomic Encyclopedia of Type Strains, Phase IV (KMG-IV): sequencing the most valuable type-strain genomes for metagenomic binning, comparative biology and taxonomic classification.</title>
        <authorList>
            <person name="Goeker M."/>
        </authorList>
    </citation>
    <scope>NUCLEOTIDE SEQUENCE [LARGE SCALE GENOMIC DNA]</scope>
    <source>
        <strain evidence="3 4">DSM 27138</strain>
    </source>
</reference>
<dbReference type="Pfam" id="PF07238">
    <property type="entry name" value="PilZ"/>
    <property type="match status" value="1"/>
</dbReference>
<evidence type="ECO:0000313" key="3">
    <source>
        <dbReference type="EMBL" id="MBP2017702.1"/>
    </source>
</evidence>
<dbReference type="InterPro" id="IPR009926">
    <property type="entry name" value="T3SS_YcgR_PilZN"/>
</dbReference>
<dbReference type="Proteomes" id="UP001519289">
    <property type="component" value="Unassembled WGS sequence"/>
</dbReference>
<dbReference type="InterPro" id="IPR009875">
    <property type="entry name" value="PilZ_domain"/>
</dbReference>
<gene>
    <name evidence="3" type="ORF">J2Z79_001087</name>
</gene>
<comment type="caution">
    <text evidence="3">The sequence shown here is derived from an EMBL/GenBank/DDBJ whole genome shotgun (WGS) entry which is preliminary data.</text>
</comment>
<evidence type="ECO:0000259" key="1">
    <source>
        <dbReference type="Pfam" id="PF07238"/>
    </source>
</evidence>
<keyword evidence="3" id="KW-0282">Flagellum</keyword>